<evidence type="ECO:0000313" key="2">
    <source>
        <dbReference type="EMBL" id="KAK3200437.1"/>
    </source>
</evidence>
<keyword evidence="3" id="KW-1185">Reference proteome</keyword>
<dbReference type="Proteomes" id="UP001281410">
    <property type="component" value="Unassembled WGS sequence"/>
</dbReference>
<protein>
    <submittedName>
        <fullName evidence="2">Uncharacterized protein</fullName>
    </submittedName>
</protein>
<comment type="caution">
    <text evidence="2">The sequence shown here is derived from an EMBL/GenBank/DDBJ whole genome shotgun (WGS) entry which is preliminary data.</text>
</comment>
<dbReference type="EMBL" id="JANJYJ010000007">
    <property type="protein sequence ID" value="KAK3200437.1"/>
    <property type="molecule type" value="Genomic_DNA"/>
</dbReference>
<organism evidence="2 3">
    <name type="scientific">Dipteronia sinensis</name>
    <dbReference type="NCBI Taxonomy" id="43782"/>
    <lineage>
        <taxon>Eukaryota</taxon>
        <taxon>Viridiplantae</taxon>
        <taxon>Streptophyta</taxon>
        <taxon>Embryophyta</taxon>
        <taxon>Tracheophyta</taxon>
        <taxon>Spermatophyta</taxon>
        <taxon>Magnoliopsida</taxon>
        <taxon>eudicotyledons</taxon>
        <taxon>Gunneridae</taxon>
        <taxon>Pentapetalae</taxon>
        <taxon>rosids</taxon>
        <taxon>malvids</taxon>
        <taxon>Sapindales</taxon>
        <taxon>Sapindaceae</taxon>
        <taxon>Hippocastanoideae</taxon>
        <taxon>Acereae</taxon>
        <taxon>Dipteronia</taxon>
    </lineage>
</organism>
<dbReference type="AlphaFoldDB" id="A0AAE0A520"/>
<sequence>MEIAGDQRLQGQSSSPIKANPGSDLESLVLNQPKFEGVDPESESRPLKEEVKPLDSNMTTEPIVASRVLNRFQNRVLEVAQRQNLVIAILRHLPECSFSRHRGHHHHASPRRPPSTQFQDLFVEIPKACRCGRQGRSMQTRCASKLGSWSYDKFGNIHKKIGEKSREIERLYKQSGTHGVMQTIHGLEKEVEGLHECDEVYWRQRSRVDWLVAGDRNSKFFHAKATARKKKNHILSLLDVEEVLGNGRE</sequence>
<name>A0AAE0A520_9ROSI</name>
<gene>
    <name evidence="2" type="ORF">Dsin_023852</name>
</gene>
<feature type="region of interest" description="Disordered" evidence="1">
    <location>
        <begin position="1"/>
        <end position="50"/>
    </location>
</feature>
<reference evidence="2" key="1">
    <citation type="journal article" date="2023" name="Plant J.">
        <title>Genome sequences and population genomics provide insights into the demographic history, inbreeding, and mutation load of two 'living fossil' tree species of Dipteronia.</title>
        <authorList>
            <person name="Feng Y."/>
            <person name="Comes H.P."/>
            <person name="Chen J."/>
            <person name="Zhu S."/>
            <person name="Lu R."/>
            <person name="Zhang X."/>
            <person name="Li P."/>
            <person name="Qiu J."/>
            <person name="Olsen K.M."/>
            <person name="Qiu Y."/>
        </authorList>
    </citation>
    <scope>NUCLEOTIDE SEQUENCE</scope>
    <source>
        <strain evidence="2">NBL</strain>
    </source>
</reference>
<evidence type="ECO:0000313" key="3">
    <source>
        <dbReference type="Proteomes" id="UP001281410"/>
    </source>
</evidence>
<proteinExistence type="predicted"/>
<accession>A0AAE0A520</accession>
<evidence type="ECO:0000256" key="1">
    <source>
        <dbReference type="SAM" id="MobiDB-lite"/>
    </source>
</evidence>